<dbReference type="Pfam" id="PF00226">
    <property type="entry name" value="DnaJ"/>
    <property type="match status" value="1"/>
</dbReference>
<organism evidence="4 5">
    <name type="scientific">Cyclotella cryptica</name>
    <dbReference type="NCBI Taxonomy" id="29204"/>
    <lineage>
        <taxon>Eukaryota</taxon>
        <taxon>Sar</taxon>
        <taxon>Stramenopiles</taxon>
        <taxon>Ochrophyta</taxon>
        <taxon>Bacillariophyta</taxon>
        <taxon>Coscinodiscophyceae</taxon>
        <taxon>Thalassiosirophycidae</taxon>
        <taxon>Stephanodiscales</taxon>
        <taxon>Stephanodiscaceae</taxon>
        <taxon>Cyclotella</taxon>
    </lineage>
</organism>
<reference evidence="4 5" key="1">
    <citation type="journal article" date="2020" name="G3 (Bethesda)">
        <title>Improved Reference Genome for Cyclotella cryptica CCMP332, a Model for Cell Wall Morphogenesis, Salinity Adaptation, and Lipid Production in Diatoms (Bacillariophyta).</title>
        <authorList>
            <person name="Roberts W.R."/>
            <person name="Downey K.M."/>
            <person name="Ruck E.C."/>
            <person name="Traller J.C."/>
            <person name="Alverson A.J."/>
        </authorList>
    </citation>
    <scope>NUCLEOTIDE SEQUENCE [LARGE SCALE GENOMIC DNA]</scope>
    <source>
        <strain evidence="4 5">CCMP332</strain>
    </source>
</reference>
<dbReference type="Proteomes" id="UP001516023">
    <property type="component" value="Unassembled WGS sequence"/>
</dbReference>
<dbReference type="SMART" id="SM00271">
    <property type="entry name" value="DnaJ"/>
    <property type="match status" value="1"/>
</dbReference>
<evidence type="ECO:0000313" key="5">
    <source>
        <dbReference type="Proteomes" id="UP001516023"/>
    </source>
</evidence>
<dbReference type="AlphaFoldDB" id="A0ABD3PDH8"/>
<feature type="region of interest" description="Disordered" evidence="1">
    <location>
        <begin position="47"/>
        <end position="85"/>
    </location>
</feature>
<dbReference type="InterPro" id="IPR036869">
    <property type="entry name" value="J_dom_sf"/>
</dbReference>
<evidence type="ECO:0000313" key="4">
    <source>
        <dbReference type="EMBL" id="KAL3785872.1"/>
    </source>
</evidence>
<dbReference type="EMBL" id="JABMIG020000207">
    <property type="protein sequence ID" value="KAL3785872.1"/>
    <property type="molecule type" value="Genomic_DNA"/>
</dbReference>
<keyword evidence="5" id="KW-1185">Reference proteome</keyword>
<gene>
    <name evidence="4" type="ORF">HJC23_008760</name>
</gene>
<name>A0ABD3PDH8_9STRA</name>
<feature type="chain" id="PRO_5044896717" description="J domain-containing protein" evidence="2">
    <location>
        <begin position="22"/>
        <end position="373"/>
    </location>
</feature>
<accession>A0ABD3PDH8</accession>
<dbReference type="Gene3D" id="1.10.287.110">
    <property type="entry name" value="DnaJ domain"/>
    <property type="match status" value="1"/>
</dbReference>
<proteinExistence type="predicted"/>
<feature type="domain" description="J" evidence="3">
    <location>
        <begin position="240"/>
        <end position="322"/>
    </location>
</feature>
<dbReference type="SUPFAM" id="SSF46565">
    <property type="entry name" value="Chaperone J-domain"/>
    <property type="match status" value="1"/>
</dbReference>
<evidence type="ECO:0000256" key="1">
    <source>
        <dbReference type="SAM" id="MobiDB-lite"/>
    </source>
</evidence>
<comment type="caution">
    <text evidence="4">The sequence shown here is derived from an EMBL/GenBank/DDBJ whole genome shotgun (WGS) entry which is preliminary data.</text>
</comment>
<keyword evidence="2" id="KW-0732">Signal</keyword>
<dbReference type="InterPro" id="IPR001623">
    <property type="entry name" value="DnaJ_domain"/>
</dbReference>
<dbReference type="CDD" id="cd06257">
    <property type="entry name" value="DnaJ"/>
    <property type="match status" value="1"/>
</dbReference>
<dbReference type="PROSITE" id="PS50076">
    <property type="entry name" value="DNAJ_2"/>
    <property type="match status" value="1"/>
</dbReference>
<evidence type="ECO:0000259" key="3">
    <source>
        <dbReference type="PROSITE" id="PS50076"/>
    </source>
</evidence>
<feature type="signal peptide" evidence="2">
    <location>
        <begin position="1"/>
        <end position="21"/>
    </location>
</feature>
<evidence type="ECO:0000256" key="2">
    <source>
        <dbReference type="SAM" id="SignalP"/>
    </source>
</evidence>
<sequence length="373" mass="40573">MTTRFVLLSLAIAVDNDAVASFQIPYINRARPSQLMNRWTSLSMVASGTGMGMGTQKKNGSKGMGKKSSSSKNDKKNGASPPFDVAKSLTKSEKLYEELLTESAKAYHAADEFDEDNLDVTSEYVVAARAKPGSSSLAAASDWIPVAQICIVRPVHDEEKDGVLDPSVPAAVSYYCREINHAACLASPSTFNALPRNFVEYSVEPNDSFFKYVYEEVIRGKSSSGSFEEGGSTVLMTKSKAREILGLQAGCKDPVLIKQAYRKMAFDLHPDRFVNSERTEEEIDTSSKKFLSVKIAYEALTSGVRGSVDANGDAKSWYESLGGKSRTEFFGPIELMSMEKAGALCNKAFKSAVACVDPDLTMAFVARNQAAKR</sequence>
<protein>
    <recommendedName>
        <fullName evidence="3">J domain-containing protein</fullName>
    </recommendedName>
</protein>